<protein>
    <submittedName>
        <fullName evidence="1">Uncharacterized protein</fullName>
    </submittedName>
</protein>
<dbReference type="AlphaFoldDB" id="A0A5S4FA58"/>
<proteinExistence type="predicted"/>
<organism evidence="1 2">
    <name type="scientific">Nonomuraea turkmeniaca</name>
    <dbReference type="NCBI Taxonomy" id="103838"/>
    <lineage>
        <taxon>Bacteria</taxon>
        <taxon>Bacillati</taxon>
        <taxon>Actinomycetota</taxon>
        <taxon>Actinomycetes</taxon>
        <taxon>Streptosporangiales</taxon>
        <taxon>Streptosporangiaceae</taxon>
        <taxon>Nonomuraea</taxon>
    </lineage>
</organism>
<evidence type="ECO:0000313" key="1">
    <source>
        <dbReference type="EMBL" id="TMR13809.1"/>
    </source>
</evidence>
<gene>
    <name evidence="1" type="ORF">ETD86_30050</name>
</gene>
<dbReference type="Proteomes" id="UP000309128">
    <property type="component" value="Unassembled WGS sequence"/>
</dbReference>
<accession>A0A5S4FA58</accession>
<evidence type="ECO:0000313" key="2">
    <source>
        <dbReference type="Proteomes" id="UP000309128"/>
    </source>
</evidence>
<name>A0A5S4FA58_9ACTN</name>
<dbReference type="RefSeq" id="WP_138669712.1">
    <property type="nucleotide sequence ID" value="NZ_VCKY01000117.1"/>
</dbReference>
<reference evidence="1 2" key="1">
    <citation type="submission" date="2019-05" db="EMBL/GenBank/DDBJ databases">
        <title>Draft genome sequence of Nonomuraea turkmeniaca DSM 43926.</title>
        <authorList>
            <person name="Saricaoglu S."/>
            <person name="Isik K."/>
        </authorList>
    </citation>
    <scope>NUCLEOTIDE SEQUENCE [LARGE SCALE GENOMIC DNA]</scope>
    <source>
        <strain evidence="1 2">DSM 43926</strain>
    </source>
</reference>
<keyword evidence="2" id="KW-1185">Reference proteome</keyword>
<sequence length="213" mass="22829">MTEAADVGGTDHNVSEPPAPLDAAQAVDEFGFMRWLNSKHGPITRRDQITKRALIAMRPDGRPVMGEGDRMGAYVGGRKFGDVSVPTRRLSITISDPDRFAAWALAEGFATEVETKQRVRPAFFAMLRKAAEASGAARRELKLVHPRTGELISVPGVQVNVAALAPTFTPAADAEQVLADAHARGILAALFGRMLTLPAVDAGATNENEESDR</sequence>
<dbReference type="EMBL" id="VCKY01000117">
    <property type="protein sequence ID" value="TMR13809.1"/>
    <property type="molecule type" value="Genomic_DNA"/>
</dbReference>
<comment type="caution">
    <text evidence="1">The sequence shown here is derived from an EMBL/GenBank/DDBJ whole genome shotgun (WGS) entry which is preliminary data.</text>
</comment>